<feature type="compositionally biased region" description="Basic and acidic residues" evidence="1">
    <location>
        <begin position="101"/>
        <end position="122"/>
    </location>
</feature>
<evidence type="ECO:0000256" key="1">
    <source>
        <dbReference type="SAM" id="MobiDB-lite"/>
    </source>
</evidence>
<evidence type="ECO:0000313" key="3">
    <source>
        <dbReference type="WBParaSite" id="PTRK_0001576500.1"/>
    </source>
</evidence>
<organism evidence="2 3">
    <name type="scientific">Parastrongyloides trichosuri</name>
    <name type="common">Possum-specific nematode worm</name>
    <dbReference type="NCBI Taxonomy" id="131310"/>
    <lineage>
        <taxon>Eukaryota</taxon>
        <taxon>Metazoa</taxon>
        <taxon>Ecdysozoa</taxon>
        <taxon>Nematoda</taxon>
        <taxon>Chromadorea</taxon>
        <taxon>Rhabditida</taxon>
        <taxon>Tylenchina</taxon>
        <taxon>Panagrolaimomorpha</taxon>
        <taxon>Strongyloidoidea</taxon>
        <taxon>Strongyloididae</taxon>
        <taxon>Parastrongyloides</taxon>
    </lineage>
</organism>
<keyword evidence="2" id="KW-1185">Reference proteome</keyword>
<reference evidence="3" key="1">
    <citation type="submission" date="2017-02" db="UniProtKB">
        <authorList>
            <consortium name="WormBaseParasite"/>
        </authorList>
    </citation>
    <scope>IDENTIFICATION</scope>
</reference>
<dbReference type="AlphaFoldDB" id="A0A0N5A2B8"/>
<dbReference type="WBParaSite" id="PTRK_0001576500.1">
    <property type="protein sequence ID" value="PTRK_0001576500.1"/>
    <property type="gene ID" value="PTRK_0001576500"/>
</dbReference>
<evidence type="ECO:0000313" key="2">
    <source>
        <dbReference type="Proteomes" id="UP000038045"/>
    </source>
</evidence>
<dbReference type="Proteomes" id="UP000038045">
    <property type="component" value="Unplaced"/>
</dbReference>
<name>A0A0N5A2B8_PARTI</name>
<feature type="region of interest" description="Disordered" evidence="1">
    <location>
        <begin position="93"/>
        <end position="122"/>
    </location>
</feature>
<protein>
    <submittedName>
        <fullName evidence="3">Uncharacterized protein</fullName>
    </submittedName>
</protein>
<feature type="region of interest" description="Disordered" evidence="1">
    <location>
        <begin position="61"/>
        <end position="80"/>
    </location>
</feature>
<sequence length="166" mass="18929">MKDKQFIRKRYKDVSKLIFLYEQFPTNMENGRSNSHLEPSICSESIQSYGSTNTITSQFSKSDVNQLSTSKSGSFKPKKKSLFRKLSLTFSRSTSSLNEKTTSDNKDSQNSDDKKVNDCKEDVDNKKSDDVIYSIPWELTRTKINSLPRSNSNSSEDDDIIVVTKL</sequence>
<accession>A0A0N5A2B8</accession>
<proteinExistence type="predicted"/>